<dbReference type="NCBIfam" id="NF003322">
    <property type="entry name" value="PRK04334.1-2"/>
    <property type="match status" value="1"/>
</dbReference>
<proteinExistence type="predicted"/>
<dbReference type="PIRSF" id="PIRSF006421">
    <property type="entry name" value="UCP006421"/>
    <property type="match status" value="1"/>
</dbReference>
<gene>
    <name evidence="1" type="ORF">DF3PB_400003</name>
</gene>
<evidence type="ECO:0000313" key="1">
    <source>
        <dbReference type="EMBL" id="SUS07253.1"/>
    </source>
</evidence>
<dbReference type="InterPro" id="IPR003374">
    <property type="entry name" value="ApbE-like_sf"/>
</dbReference>
<accession>A0A380THT6</accession>
<dbReference type="SUPFAM" id="SSF143631">
    <property type="entry name" value="ApbE-like"/>
    <property type="match status" value="1"/>
</dbReference>
<reference evidence="1" key="1">
    <citation type="submission" date="2018-07" db="EMBL/GenBank/DDBJ databases">
        <authorList>
            <person name="Quirk P.G."/>
            <person name="Krulwich T.A."/>
        </authorList>
    </citation>
    <scope>NUCLEOTIDE SEQUENCE</scope>
</reference>
<dbReference type="AlphaFoldDB" id="A0A380THT6"/>
<organism evidence="1">
    <name type="scientific">metagenome</name>
    <dbReference type="NCBI Taxonomy" id="256318"/>
    <lineage>
        <taxon>unclassified sequences</taxon>
        <taxon>metagenomes</taxon>
    </lineage>
</organism>
<dbReference type="InterPro" id="IPR007183">
    <property type="entry name" value="UPF0280"/>
</dbReference>
<evidence type="ECO:0008006" key="2">
    <source>
        <dbReference type="Google" id="ProtNLM"/>
    </source>
</evidence>
<dbReference type="Gene3D" id="3.10.520.10">
    <property type="entry name" value="ApbE-like domains"/>
    <property type="match status" value="1"/>
</dbReference>
<dbReference type="EMBL" id="UIDG01000335">
    <property type="protein sequence ID" value="SUS07253.1"/>
    <property type="molecule type" value="Genomic_DNA"/>
</dbReference>
<sequence length="292" mass="29648">MNGTVQASLLADGRRLHLQHGPIDLIIAADGTREEVAAAYRQAWAALVPVLGGLVDELGVLRRPVGAEPIDVSGSVARLMVAACQPHSARFITPMAAVAGAVADHVLTAMVDGRRLTRAYVNNGGDIALHLGPGRRFEIGVVPALAEPHVAAVATVTAASPIRGVATSGKGGRSLSLGIADTVTVLARSGAEADAAATLIANAVNIDSPAIDRKAANTIDEDTDLGALPVVTAVGMLTPAEIEDALDAGQAVAAEMLENGLIAAAYLHLRGRQRLVGAPLPVLTQGRPGGTA</sequence>
<name>A0A380THT6_9ZZZZ</name>
<protein>
    <recommendedName>
        <fullName evidence="2">ApbE family lipoprotein</fullName>
    </recommendedName>
</protein>